<reference evidence="1" key="1">
    <citation type="submission" date="2013-01" db="EMBL/GenBank/DDBJ databases">
        <title>Genome assembly of Mariniradius saccharolyticus AK6.</title>
        <authorList>
            <person name="Vaidya B."/>
            <person name="Khatri I."/>
            <person name="Tanuku N.R.S."/>
            <person name="Subramanian S."/>
            <person name="Pinnaka A."/>
        </authorList>
    </citation>
    <scope>NUCLEOTIDE SEQUENCE [LARGE SCALE GENOMIC DNA]</scope>
    <source>
        <strain evidence="1">AK6</strain>
    </source>
</reference>
<evidence type="ECO:0000313" key="2">
    <source>
        <dbReference type="Proteomes" id="UP000010953"/>
    </source>
</evidence>
<comment type="caution">
    <text evidence="1">The sequence shown here is derived from an EMBL/GenBank/DDBJ whole genome shotgun (WGS) entry which is preliminary data.</text>
</comment>
<organism evidence="1 2">
    <name type="scientific">Mariniradius saccharolyticus AK6</name>
    <dbReference type="NCBI Taxonomy" id="1239962"/>
    <lineage>
        <taxon>Bacteria</taxon>
        <taxon>Pseudomonadati</taxon>
        <taxon>Bacteroidota</taxon>
        <taxon>Cytophagia</taxon>
        <taxon>Cytophagales</taxon>
        <taxon>Cyclobacteriaceae</taxon>
        <taxon>Mariniradius</taxon>
    </lineage>
</organism>
<dbReference type="AlphaFoldDB" id="M7XTR9"/>
<sequence>MLTNGNNKSIHTNTAVAAGNFGSDMLNCLVIFCSKYFLQDWA</sequence>
<evidence type="ECO:0000313" key="1">
    <source>
        <dbReference type="EMBL" id="EMS31862.1"/>
    </source>
</evidence>
<dbReference type="EMBL" id="AMZY02000017">
    <property type="protein sequence ID" value="EMS31862.1"/>
    <property type="molecule type" value="Genomic_DNA"/>
</dbReference>
<proteinExistence type="predicted"/>
<dbReference type="Proteomes" id="UP000010953">
    <property type="component" value="Unassembled WGS sequence"/>
</dbReference>
<dbReference type="InParanoid" id="M7XTR9"/>
<accession>M7XTR9</accession>
<protein>
    <submittedName>
        <fullName evidence="1">Uncharacterized protein</fullName>
    </submittedName>
</protein>
<keyword evidence="2" id="KW-1185">Reference proteome</keyword>
<name>M7XTR9_9BACT</name>
<gene>
    <name evidence="1" type="ORF">C943_01821</name>
</gene>